<feature type="chain" id="PRO_5019335096" description="Secreted protein" evidence="1">
    <location>
        <begin position="22"/>
        <end position="78"/>
    </location>
</feature>
<feature type="signal peptide" evidence="1">
    <location>
        <begin position="1"/>
        <end position="21"/>
    </location>
</feature>
<proteinExistence type="predicted"/>
<evidence type="ECO:0000313" key="2">
    <source>
        <dbReference type="EMBL" id="GCC21674.1"/>
    </source>
</evidence>
<dbReference type="Proteomes" id="UP000287033">
    <property type="component" value="Unassembled WGS sequence"/>
</dbReference>
<name>A0A401RU51_CHIPU</name>
<dbReference type="AlphaFoldDB" id="A0A401RU51"/>
<reference evidence="2 3" key="1">
    <citation type="journal article" date="2018" name="Nat. Ecol. Evol.">
        <title>Shark genomes provide insights into elasmobranch evolution and the origin of vertebrates.</title>
        <authorList>
            <person name="Hara Y"/>
            <person name="Yamaguchi K"/>
            <person name="Onimaru K"/>
            <person name="Kadota M"/>
            <person name="Koyanagi M"/>
            <person name="Keeley SD"/>
            <person name="Tatsumi K"/>
            <person name="Tanaka K"/>
            <person name="Motone F"/>
            <person name="Kageyama Y"/>
            <person name="Nozu R"/>
            <person name="Adachi N"/>
            <person name="Nishimura O"/>
            <person name="Nakagawa R"/>
            <person name="Tanegashima C"/>
            <person name="Kiyatake I"/>
            <person name="Matsumoto R"/>
            <person name="Murakumo K"/>
            <person name="Nishida K"/>
            <person name="Terakita A"/>
            <person name="Kuratani S"/>
            <person name="Sato K"/>
            <person name="Hyodo S Kuraku.S."/>
        </authorList>
    </citation>
    <scope>NUCLEOTIDE SEQUENCE [LARGE SCALE GENOMIC DNA]</scope>
</reference>
<protein>
    <recommendedName>
        <fullName evidence="4">Secreted protein</fullName>
    </recommendedName>
</protein>
<organism evidence="2 3">
    <name type="scientific">Chiloscyllium punctatum</name>
    <name type="common">Brownbanded bambooshark</name>
    <name type="synonym">Hemiscyllium punctatum</name>
    <dbReference type="NCBI Taxonomy" id="137246"/>
    <lineage>
        <taxon>Eukaryota</taxon>
        <taxon>Metazoa</taxon>
        <taxon>Chordata</taxon>
        <taxon>Craniata</taxon>
        <taxon>Vertebrata</taxon>
        <taxon>Chondrichthyes</taxon>
        <taxon>Elasmobranchii</taxon>
        <taxon>Galeomorphii</taxon>
        <taxon>Galeoidea</taxon>
        <taxon>Orectolobiformes</taxon>
        <taxon>Hemiscylliidae</taxon>
        <taxon>Chiloscyllium</taxon>
    </lineage>
</organism>
<evidence type="ECO:0008006" key="4">
    <source>
        <dbReference type="Google" id="ProtNLM"/>
    </source>
</evidence>
<accession>A0A401RU51</accession>
<evidence type="ECO:0000256" key="1">
    <source>
        <dbReference type="SAM" id="SignalP"/>
    </source>
</evidence>
<dbReference type="EMBL" id="BEZZ01002383">
    <property type="protein sequence ID" value="GCC21674.1"/>
    <property type="molecule type" value="Genomic_DNA"/>
</dbReference>
<keyword evidence="3" id="KW-1185">Reference proteome</keyword>
<evidence type="ECO:0000313" key="3">
    <source>
        <dbReference type="Proteomes" id="UP000287033"/>
    </source>
</evidence>
<sequence>MASKALCICLAVGTNLWLIRPHCDIVGPARRSLRTKAAFVTFGSRSHSTIGCCDEYSAPSQGLHSVPAPSCQAPYEKL</sequence>
<gene>
    <name evidence="2" type="ORF">chiPu_0020149</name>
</gene>
<keyword evidence="1" id="KW-0732">Signal</keyword>
<comment type="caution">
    <text evidence="2">The sequence shown here is derived from an EMBL/GenBank/DDBJ whole genome shotgun (WGS) entry which is preliminary data.</text>
</comment>